<dbReference type="InterPro" id="IPR011333">
    <property type="entry name" value="SKP1/BTB/POZ_sf"/>
</dbReference>
<dbReference type="PANTHER" id="PTHR24413">
    <property type="entry name" value="SPECKLE-TYPE POZ PROTEIN"/>
    <property type="match status" value="1"/>
</dbReference>
<feature type="domain" description="BTB" evidence="1">
    <location>
        <begin position="259"/>
        <end position="318"/>
    </location>
</feature>
<name>A0A8J2R1J0_9NEOP</name>
<evidence type="ECO:0000313" key="3">
    <source>
        <dbReference type="Proteomes" id="UP000789524"/>
    </source>
</evidence>
<dbReference type="PROSITE" id="PS50097">
    <property type="entry name" value="BTB"/>
    <property type="match status" value="1"/>
</dbReference>
<dbReference type="Gene3D" id="1.25.40.420">
    <property type="match status" value="1"/>
</dbReference>
<evidence type="ECO:0000313" key="2">
    <source>
        <dbReference type="EMBL" id="CAG9575440.1"/>
    </source>
</evidence>
<dbReference type="Gene3D" id="3.30.710.10">
    <property type="entry name" value="Potassium Channel Kv1.1, Chain A"/>
    <property type="match status" value="1"/>
</dbReference>
<organism evidence="2 3">
    <name type="scientific">Danaus chrysippus</name>
    <name type="common">African queen</name>
    <dbReference type="NCBI Taxonomy" id="151541"/>
    <lineage>
        <taxon>Eukaryota</taxon>
        <taxon>Metazoa</taxon>
        <taxon>Ecdysozoa</taxon>
        <taxon>Arthropoda</taxon>
        <taxon>Hexapoda</taxon>
        <taxon>Insecta</taxon>
        <taxon>Pterygota</taxon>
        <taxon>Neoptera</taxon>
        <taxon>Endopterygota</taxon>
        <taxon>Lepidoptera</taxon>
        <taxon>Glossata</taxon>
        <taxon>Ditrysia</taxon>
        <taxon>Papilionoidea</taxon>
        <taxon>Nymphalidae</taxon>
        <taxon>Danainae</taxon>
        <taxon>Danaini</taxon>
        <taxon>Danaina</taxon>
        <taxon>Danaus</taxon>
        <taxon>Anosia</taxon>
    </lineage>
</organism>
<dbReference type="AlphaFoldDB" id="A0A8J2R1J0"/>
<evidence type="ECO:0000259" key="1">
    <source>
        <dbReference type="PROSITE" id="PS50097"/>
    </source>
</evidence>
<gene>
    <name evidence="2" type="ORF">DCHRY22_LOCUS11344</name>
</gene>
<accession>A0A8J2R1J0</accession>
<sequence length="416" mass="47680">MDVTIQLVARYITEALLSFGITNSGACALVPVELSKSSLRHFKRSIYDPCLVFSGIGNRVANVCRFVIMNISTSHERNLNDPIPFRYDSISPLNECQTKEAKRLCIFDVAYKCNGQKYDIGGTFSGDKPELHFYYTITTKLYHCYIINLFVFYRSVGAFVLGISNSTKFSTQDINTSDASDYLFLPQELKWKTFRSIVPNESHHIKSYCFSRNDLEIIADKGLCIPIEIDTNPLCLLDIGAVRQIKSNHNLSEFLQKDKNFTIISMSGRKYEINKIVLLAHSPVLRDIVRNTNSNTLMLDIDDSKMEILLEYLYTGTIQDIVPQKHDSIFGLAEQFQLDNLKILQNVICEQMNINNAIDLLVLSEKHNLYKLRQEVFTFIKENPAVLDSESWKNLKDLDLTKKIFKELALSQKMQM</sequence>
<dbReference type="EMBL" id="CAKASE010000074">
    <property type="protein sequence ID" value="CAG9575440.1"/>
    <property type="molecule type" value="Genomic_DNA"/>
</dbReference>
<dbReference type="Pfam" id="PF00651">
    <property type="entry name" value="BTB"/>
    <property type="match status" value="1"/>
</dbReference>
<reference evidence="2" key="1">
    <citation type="submission" date="2021-09" db="EMBL/GenBank/DDBJ databases">
        <authorList>
            <person name="Martin H S."/>
        </authorList>
    </citation>
    <scope>NUCLEOTIDE SEQUENCE</scope>
</reference>
<comment type="caution">
    <text evidence="2">The sequence shown here is derived from an EMBL/GenBank/DDBJ whole genome shotgun (WGS) entry which is preliminary data.</text>
</comment>
<dbReference type="SUPFAM" id="SSF54695">
    <property type="entry name" value="POZ domain"/>
    <property type="match status" value="1"/>
</dbReference>
<dbReference type="CDD" id="cd18186">
    <property type="entry name" value="BTB_POZ_ZBTB_KLHL-like"/>
    <property type="match status" value="1"/>
</dbReference>
<keyword evidence="3" id="KW-1185">Reference proteome</keyword>
<protein>
    <submittedName>
        <fullName evidence="2">(African queen) hypothetical protein</fullName>
    </submittedName>
</protein>
<proteinExistence type="predicted"/>
<dbReference type="OrthoDB" id="2311693at2759"/>
<dbReference type="CDD" id="cd14733">
    <property type="entry name" value="BACK"/>
    <property type="match status" value="1"/>
</dbReference>
<dbReference type="Proteomes" id="UP000789524">
    <property type="component" value="Unassembled WGS sequence"/>
</dbReference>
<dbReference type="InterPro" id="IPR000210">
    <property type="entry name" value="BTB/POZ_dom"/>
</dbReference>